<proteinExistence type="predicted"/>
<evidence type="ECO:0000313" key="1">
    <source>
        <dbReference type="EMBL" id="SVD98288.1"/>
    </source>
</evidence>
<sequence length="81" mass="8775">MSMWLLAAACLFIAHAPAIAGDDEALVIFEDNFSEDPALNDWIVLSAGSLGGWVPPESPYCEVNGWVDPAMFTPENPCTLY</sequence>
<dbReference type="AlphaFoldDB" id="A0A382ZUD8"/>
<organism evidence="1">
    <name type="scientific">marine metagenome</name>
    <dbReference type="NCBI Taxonomy" id="408172"/>
    <lineage>
        <taxon>unclassified sequences</taxon>
        <taxon>metagenomes</taxon>
        <taxon>ecological metagenomes</taxon>
    </lineage>
</organism>
<protein>
    <submittedName>
        <fullName evidence="1">Uncharacterized protein</fullName>
    </submittedName>
</protein>
<reference evidence="1" key="1">
    <citation type="submission" date="2018-05" db="EMBL/GenBank/DDBJ databases">
        <authorList>
            <person name="Lanie J.A."/>
            <person name="Ng W.-L."/>
            <person name="Kazmierczak K.M."/>
            <person name="Andrzejewski T.M."/>
            <person name="Davidsen T.M."/>
            <person name="Wayne K.J."/>
            <person name="Tettelin H."/>
            <person name="Glass J.I."/>
            <person name="Rusch D."/>
            <person name="Podicherti R."/>
            <person name="Tsui H.-C.T."/>
            <person name="Winkler M.E."/>
        </authorList>
    </citation>
    <scope>NUCLEOTIDE SEQUENCE</scope>
</reference>
<name>A0A382ZUD8_9ZZZZ</name>
<dbReference type="EMBL" id="UINC01186183">
    <property type="protein sequence ID" value="SVD98288.1"/>
    <property type="molecule type" value="Genomic_DNA"/>
</dbReference>
<gene>
    <name evidence="1" type="ORF">METZ01_LOCUS451142</name>
</gene>
<feature type="non-terminal residue" evidence="1">
    <location>
        <position position="81"/>
    </location>
</feature>
<accession>A0A382ZUD8</accession>